<protein>
    <submittedName>
        <fullName evidence="1">Uncharacterized protein</fullName>
    </submittedName>
</protein>
<dbReference type="Proteomes" id="UP001208114">
    <property type="component" value="Unassembled WGS sequence"/>
</dbReference>
<gene>
    <name evidence="1" type="ORF">N0B16_10900</name>
</gene>
<name>A0ABT2VYF4_9FLAO</name>
<keyword evidence="2" id="KW-1185">Reference proteome</keyword>
<evidence type="ECO:0000313" key="2">
    <source>
        <dbReference type="Proteomes" id="UP001208114"/>
    </source>
</evidence>
<dbReference type="EMBL" id="JAOTEN010000003">
    <property type="protein sequence ID" value="MCU7614946.1"/>
    <property type="molecule type" value="Genomic_DNA"/>
</dbReference>
<sequence>MKKLNLQPGFMDVSSKISSKKFLQERINTIDVDSSILDAHYICDDSEKNVTLTTTLTGLVIGSDVAVYLDGNPIDLSDSKILGTNKDLNNKKIKIIQNVTAEKDTSCVFSVILKGGYKDMVFHLSSKVGENGLFFIVYIECI</sequence>
<accession>A0ABT2VYF4</accession>
<dbReference type="RefSeq" id="WP_262990968.1">
    <property type="nucleotide sequence ID" value="NZ_JAOTEN010000003.1"/>
</dbReference>
<evidence type="ECO:0000313" key="1">
    <source>
        <dbReference type="EMBL" id="MCU7614946.1"/>
    </source>
</evidence>
<reference evidence="2" key="1">
    <citation type="submission" date="2023-07" db="EMBL/GenBank/DDBJ databases">
        <title>Chryseobacterium sp. GMJ5 Genome sequencing and assembly.</title>
        <authorList>
            <person name="Jung Y."/>
        </authorList>
    </citation>
    <scope>NUCLEOTIDE SEQUENCE [LARGE SCALE GENOMIC DNA]</scope>
    <source>
        <strain evidence="2">GMJ5</strain>
    </source>
</reference>
<comment type="caution">
    <text evidence="1">The sequence shown here is derived from an EMBL/GenBank/DDBJ whole genome shotgun (WGS) entry which is preliminary data.</text>
</comment>
<proteinExistence type="predicted"/>
<organism evidence="1 2">
    <name type="scientific">Chryseobacterium gilvum</name>
    <dbReference type="NCBI Taxonomy" id="2976534"/>
    <lineage>
        <taxon>Bacteria</taxon>
        <taxon>Pseudomonadati</taxon>
        <taxon>Bacteroidota</taxon>
        <taxon>Flavobacteriia</taxon>
        <taxon>Flavobacteriales</taxon>
        <taxon>Weeksellaceae</taxon>
        <taxon>Chryseobacterium group</taxon>
        <taxon>Chryseobacterium</taxon>
    </lineage>
</organism>